<organism evidence="1 2">
    <name type="scientific">Macrolepiota fuliginosa MF-IS2</name>
    <dbReference type="NCBI Taxonomy" id="1400762"/>
    <lineage>
        <taxon>Eukaryota</taxon>
        <taxon>Fungi</taxon>
        <taxon>Dikarya</taxon>
        <taxon>Basidiomycota</taxon>
        <taxon>Agaricomycotina</taxon>
        <taxon>Agaricomycetes</taxon>
        <taxon>Agaricomycetidae</taxon>
        <taxon>Agaricales</taxon>
        <taxon>Agaricineae</taxon>
        <taxon>Agaricaceae</taxon>
        <taxon>Macrolepiota</taxon>
    </lineage>
</organism>
<accession>A0A9P5X3D0</accession>
<dbReference type="EMBL" id="MU151697">
    <property type="protein sequence ID" value="KAF9442126.1"/>
    <property type="molecule type" value="Genomic_DNA"/>
</dbReference>
<comment type="caution">
    <text evidence="1">The sequence shown here is derived from an EMBL/GenBank/DDBJ whole genome shotgun (WGS) entry which is preliminary data.</text>
</comment>
<gene>
    <name evidence="1" type="ORF">P691DRAFT_779545</name>
</gene>
<evidence type="ECO:0000313" key="2">
    <source>
        <dbReference type="Proteomes" id="UP000807342"/>
    </source>
</evidence>
<keyword evidence="2" id="KW-1185">Reference proteome</keyword>
<dbReference type="AlphaFoldDB" id="A0A9P5X3D0"/>
<reference evidence="1" key="1">
    <citation type="submission" date="2020-11" db="EMBL/GenBank/DDBJ databases">
        <authorList>
            <consortium name="DOE Joint Genome Institute"/>
            <person name="Ahrendt S."/>
            <person name="Riley R."/>
            <person name="Andreopoulos W."/>
            <person name="Labutti K."/>
            <person name="Pangilinan J."/>
            <person name="Ruiz-Duenas F.J."/>
            <person name="Barrasa J.M."/>
            <person name="Sanchez-Garcia M."/>
            <person name="Camarero S."/>
            <person name="Miyauchi S."/>
            <person name="Serrano A."/>
            <person name="Linde D."/>
            <person name="Babiker R."/>
            <person name="Drula E."/>
            <person name="Ayuso-Fernandez I."/>
            <person name="Pacheco R."/>
            <person name="Padilla G."/>
            <person name="Ferreira P."/>
            <person name="Barriuso J."/>
            <person name="Kellner H."/>
            <person name="Castanera R."/>
            <person name="Alfaro M."/>
            <person name="Ramirez L."/>
            <person name="Pisabarro A.G."/>
            <person name="Kuo A."/>
            <person name="Tritt A."/>
            <person name="Lipzen A."/>
            <person name="He G."/>
            <person name="Yan M."/>
            <person name="Ng V."/>
            <person name="Cullen D."/>
            <person name="Martin F."/>
            <person name="Rosso M.-N."/>
            <person name="Henrissat B."/>
            <person name="Hibbett D."/>
            <person name="Martinez A.T."/>
            <person name="Grigoriev I.V."/>
        </authorList>
    </citation>
    <scope>NUCLEOTIDE SEQUENCE</scope>
    <source>
        <strain evidence="1">MF-IS2</strain>
    </source>
</reference>
<dbReference type="Proteomes" id="UP000807342">
    <property type="component" value="Unassembled WGS sequence"/>
</dbReference>
<protein>
    <submittedName>
        <fullName evidence="1">Uncharacterized protein</fullName>
    </submittedName>
</protein>
<proteinExistence type="predicted"/>
<name>A0A9P5X3D0_9AGAR</name>
<sequence>MPASPQRADDVSPTPSATIEPHALQNAQGLVFNNPLFNQTQISQAEKQAAAYDSSEHPRNCHPGTHPQYIDQIVNWGSEGPNLGHRIFWLKGPAGVGKSAIAQSDNSISYQWASKRKPYAEIVKSTVHDDPTFVDKELRHQFYHLFVSPLRELTTRGKDILERVAITDGLNECRLVSSRLLPTSLQHSPDTTPLHSSG</sequence>
<evidence type="ECO:0000313" key="1">
    <source>
        <dbReference type="EMBL" id="KAF9442126.1"/>
    </source>
</evidence>